<evidence type="ECO:0008006" key="5">
    <source>
        <dbReference type="Google" id="ProtNLM"/>
    </source>
</evidence>
<reference evidence="3 4" key="1">
    <citation type="submission" date="2019-07" db="EMBL/GenBank/DDBJ databases">
        <title>Genomics analysis of Aphanomyces spp. identifies a new class of oomycete effector associated with host adaptation.</title>
        <authorList>
            <person name="Gaulin E."/>
        </authorList>
    </citation>
    <scope>NUCLEOTIDE SEQUENCE [LARGE SCALE GENOMIC DNA]</scope>
    <source>
        <strain evidence="3 4">ATCC 201684</strain>
    </source>
</reference>
<comment type="caution">
    <text evidence="3">The sequence shown here is derived from an EMBL/GenBank/DDBJ whole genome shotgun (WGS) entry which is preliminary data.</text>
</comment>
<sequence length="88" mass="9742">MTISNEKFRFVPDSHRETMRVVLLLCLAVLAAANPASKQDSVNRGMRRMVLHPGMGALKKREVPNIFAIDDDSKKEATDGDSTKESTP</sequence>
<evidence type="ECO:0000313" key="3">
    <source>
        <dbReference type="EMBL" id="KAF0744502.1"/>
    </source>
</evidence>
<evidence type="ECO:0000256" key="2">
    <source>
        <dbReference type="SAM" id="SignalP"/>
    </source>
</evidence>
<evidence type="ECO:0000313" key="4">
    <source>
        <dbReference type="Proteomes" id="UP000481153"/>
    </source>
</evidence>
<dbReference type="OrthoDB" id="10336567at2759"/>
<accession>A0A6G0XVI9</accession>
<feature type="signal peptide" evidence="2">
    <location>
        <begin position="1"/>
        <end position="33"/>
    </location>
</feature>
<proteinExistence type="predicted"/>
<protein>
    <recommendedName>
        <fullName evidence="5">RxLR effector protein</fullName>
    </recommendedName>
</protein>
<feature type="chain" id="PRO_5026163350" description="RxLR effector protein" evidence="2">
    <location>
        <begin position="34"/>
        <end position="88"/>
    </location>
</feature>
<gene>
    <name evidence="3" type="ORF">Ae201684_000978</name>
</gene>
<dbReference type="AlphaFoldDB" id="A0A6G0XVI9"/>
<dbReference type="EMBL" id="VJMJ01000009">
    <property type="protein sequence ID" value="KAF0744502.1"/>
    <property type="molecule type" value="Genomic_DNA"/>
</dbReference>
<feature type="region of interest" description="Disordered" evidence="1">
    <location>
        <begin position="69"/>
        <end position="88"/>
    </location>
</feature>
<keyword evidence="2" id="KW-0732">Signal</keyword>
<dbReference type="VEuPathDB" id="FungiDB:AeMF1_004953"/>
<name>A0A6G0XVI9_9STRA</name>
<dbReference type="Proteomes" id="UP000481153">
    <property type="component" value="Unassembled WGS sequence"/>
</dbReference>
<organism evidence="3 4">
    <name type="scientific">Aphanomyces euteiches</name>
    <dbReference type="NCBI Taxonomy" id="100861"/>
    <lineage>
        <taxon>Eukaryota</taxon>
        <taxon>Sar</taxon>
        <taxon>Stramenopiles</taxon>
        <taxon>Oomycota</taxon>
        <taxon>Saprolegniomycetes</taxon>
        <taxon>Saprolegniales</taxon>
        <taxon>Verrucalvaceae</taxon>
        <taxon>Aphanomyces</taxon>
    </lineage>
</organism>
<evidence type="ECO:0000256" key="1">
    <source>
        <dbReference type="SAM" id="MobiDB-lite"/>
    </source>
</evidence>
<feature type="compositionally biased region" description="Basic and acidic residues" evidence="1">
    <location>
        <begin position="71"/>
        <end position="88"/>
    </location>
</feature>
<keyword evidence="4" id="KW-1185">Reference proteome</keyword>